<dbReference type="Proteomes" id="UP000198406">
    <property type="component" value="Unassembled WGS sequence"/>
</dbReference>
<dbReference type="InterPro" id="IPR009071">
    <property type="entry name" value="HMG_box_dom"/>
</dbReference>
<dbReference type="Pfam" id="PF00505">
    <property type="entry name" value="HMG_box"/>
    <property type="match status" value="1"/>
</dbReference>
<keyword evidence="1 2" id="KW-0238">DNA-binding</keyword>
<protein>
    <recommendedName>
        <fullName evidence="8">HMG box domain-containing protein</fullName>
    </recommendedName>
</protein>
<sequence length="1041" mass="116944">MDSSHWNATRSKQEPLHQPNYSFSYVPKARPDLQGSSLQRINDRQHLLKSMAEMLLLCKEATRRRPTGKGSGSKPLSLEYMADRLDIDDPLFGYVIRTNENLEQHESWKKGMLQGFITVTTFTNWQRTFRWDSSIEAAFDHDTLEERVWDSTNQLARELQATVRFGNIWEEGVVWPRIAEISLLGALGCGKALVALVIEELERLKASGKANYDYVVLQATDNSIPFYESMGFVRVGAVTAVDEAEQNKRFYEDAHESNEVTAEVLPDHSPEKPSALAIPNHFVRSELTIYKTSKAGTTLADVAKRCRADVWDIIFLNKSMYGDLTPSSRLLADTILYVPVKSKFDLSSSPRKERLTRQSESETPQYYTAKENDTPRLIAKMFGVNCLDLVEANKVRLPGLVSNSRLKNGTKVKVSHLDQPEVAYKPYAHWSFPDDSFEEGEPSYMMARKLERRRGNDARERPFAASLAVSVSEYEPTDLLLPPSPSPVKIRQRHSSVRKNRRTSLPNEPIRPKKPMGSYFFFASEQRQIYKDQFEGRSTGEVSKILADEWKVLPENEKEKYIEMAANAKAEYDEAKIIYEKELAAFRAANPSLAESEPSEAANEDYTTPKKIDLFNKVVKLKSQAITEGSEYQYWYVLTYIPDLKWCHLAPMVQVGVFGPDKQKAAGRPKYMLVDESLGKEVDIASSFCIPVKARFMKRTLDADKEEWDVIDGLTDRVSSKRLSSIGGDSSTELTASKKSASSQVLVAKYPGRSALISVRLVGVDDESQTSPPRKRGRPKGSKNRSTPPPRRIRDSETSPTSLSSASSLSTLNLDFFIANTKKKASSGPIAKQPKKRSTTATATSKTQASKKVASTTQLKTKFKVLPPPLTPEVSRKRPLASSSAEPSLKRARRSAAPRFLGEAMIEFDDKSDKIPYNPPKKAGQRTNDKSTTPDIPLVLSSKINATHSKRKSEGISNKDASKTVQKSVATTSKRWHPFRETRNGKLTPRTRRSENQPSPAVLRLSPRILNSKDNMIDEKPKAKPTLYEIISRKRSVGNHG</sequence>
<dbReference type="CDD" id="cd00084">
    <property type="entry name" value="HMG-box_SF"/>
    <property type="match status" value="1"/>
</dbReference>
<dbReference type="GO" id="GO:0005634">
    <property type="term" value="C:nucleus"/>
    <property type="evidence" value="ECO:0007669"/>
    <property type="project" value="UniProtKB-UniRule"/>
</dbReference>
<dbReference type="InterPro" id="IPR016181">
    <property type="entry name" value="Acyl_CoA_acyltransferase"/>
</dbReference>
<gene>
    <name evidence="6" type="ORF">FisN_11Lh138</name>
</gene>
<evidence type="ECO:0000256" key="3">
    <source>
        <dbReference type="SAM" id="MobiDB-lite"/>
    </source>
</evidence>
<feature type="region of interest" description="Disordered" evidence="3">
    <location>
        <begin position="823"/>
        <end position="1021"/>
    </location>
</feature>
<proteinExistence type="predicted"/>
<evidence type="ECO:0008006" key="8">
    <source>
        <dbReference type="Google" id="ProtNLM"/>
    </source>
</evidence>
<feature type="domain" description="HMG box" evidence="4">
    <location>
        <begin position="512"/>
        <end position="580"/>
    </location>
</feature>
<dbReference type="SUPFAM" id="SSF55729">
    <property type="entry name" value="Acyl-CoA N-acyltransferases (Nat)"/>
    <property type="match status" value="1"/>
</dbReference>
<feature type="compositionally biased region" description="Polar residues" evidence="3">
    <location>
        <begin position="963"/>
        <end position="973"/>
    </location>
</feature>
<evidence type="ECO:0000313" key="7">
    <source>
        <dbReference type="Proteomes" id="UP000198406"/>
    </source>
</evidence>
<feature type="region of interest" description="Disordered" evidence="3">
    <location>
        <begin position="482"/>
        <end position="510"/>
    </location>
</feature>
<dbReference type="CDD" id="cd00118">
    <property type="entry name" value="LysM"/>
    <property type="match status" value="1"/>
</dbReference>
<comment type="caution">
    <text evidence="6">The sequence shown here is derived from an EMBL/GenBank/DDBJ whole genome shotgun (WGS) entry which is preliminary data.</text>
</comment>
<organism evidence="6 7">
    <name type="scientific">Fistulifera solaris</name>
    <name type="common">Oleaginous diatom</name>
    <dbReference type="NCBI Taxonomy" id="1519565"/>
    <lineage>
        <taxon>Eukaryota</taxon>
        <taxon>Sar</taxon>
        <taxon>Stramenopiles</taxon>
        <taxon>Ochrophyta</taxon>
        <taxon>Bacillariophyta</taxon>
        <taxon>Bacillariophyceae</taxon>
        <taxon>Bacillariophycidae</taxon>
        <taxon>Naviculales</taxon>
        <taxon>Naviculaceae</taxon>
        <taxon>Fistulifera</taxon>
    </lineage>
</organism>
<dbReference type="InterPro" id="IPR050342">
    <property type="entry name" value="HMGB"/>
</dbReference>
<dbReference type="InterPro" id="IPR036910">
    <property type="entry name" value="HMG_box_dom_sf"/>
</dbReference>
<dbReference type="GO" id="GO:0003677">
    <property type="term" value="F:DNA binding"/>
    <property type="evidence" value="ECO:0007669"/>
    <property type="project" value="UniProtKB-UniRule"/>
</dbReference>
<feature type="DNA-binding region" description="HMG box" evidence="2">
    <location>
        <begin position="512"/>
        <end position="580"/>
    </location>
</feature>
<evidence type="ECO:0000259" key="4">
    <source>
        <dbReference type="PROSITE" id="PS50118"/>
    </source>
</evidence>
<feature type="region of interest" description="Disordered" evidence="3">
    <location>
        <begin position="1"/>
        <end position="24"/>
    </location>
</feature>
<dbReference type="PANTHER" id="PTHR48112:SF22">
    <property type="entry name" value="MITOCHONDRIAL TRANSCRIPTION FACTOR A, ISOFORM B"/>
    <property type="match status" value="1"/>
</dbReference>
<dbReference type="InterPro" id="IPR018392">
    <property type="entry name" value="LysM"/>
</dbReference>
<dbReference type="PROSITE" id="PS50118">
    <property type="entry name" value="HMG_BOX_2"/>
    <property type="match status" value="1"/>
</dbReference>
<dbReference type="Gene3D" id="1.10.30.10">
    <property type="entry name" value="High mobility group box domain"/>
    <property type="match status" value="1"/>
</dbReference>
<dbReference type="PANTHER" id="PTHR48112">
    <property type="entry name" value="HIGH MOBILITY GROUP PROTEIN DSP1"/>
    <property type="match status" value="1"/>
</dbReference>
<keyword evidence="7" id="KW-1185">Reference proteome</keyword>
<dbReference type="OrthoDB" id="1919336at2759"/>
<evidence type="ECO:0000313" key="6">
    <source>
        <dbReference type="EMBL" id="GAX09881.1"/>
    </source>
</evidence>
<feature type="domain" description="LysM" evidence="5">
    <location>
        <begin position="365"/>
        <end position="414"/>
    </location>
</feature>
<evidence type="ECO:0000259" key="5">
    <source>
        <dbReference type="PROSITE" id="PS51782"/>
    </source>
</evidence>
<dbReference type="EMBL" id="BDSP01000013">
    <property type="protein sequence ID" value="GAX09881.1"/>
    <property type="molecule type" value="Genomic_DNA"/>
</dbReference>
<reference evidence="6 7" key="1">
    <citation type="journal article" date="2015" name="Plant Cell">
        <title>Oil accumulation by the oleaginous diatom Fistulifera solaris as revealed by the genome and transcriptome.</title>
        <authorList>
            <person name="Tanaka T."/>
            <person name="Maeda Y."/>
            <person name="Veluchamy A."/>
            <person name="Tanaka M."/>
            <person name="Abida H."/>
            <person name="Marechal E."/>
            <person name="Bowler C."/>
            <person name="Muto M."/>
            <person name="Sunaga Y."/>
            <person name="Tanaka M."/>
            <person name="Yoshino T."/>
            <person name="Taniguchi T."/>
            <person name="Fukuda Y."/>
            <person name="Nemoto M."/>
            <person name="Matsumoto M."/>
            <person name="Wong P.S."/>
            <person name="Aburatani S."/>
            <person name="Fujibuchi W."/>
        </authorList>
    </citation>
    <scope>NUCLEOTIDE SEQUENCE [LARGE SCALE GENOMIC DNA]</scope>
    <source>
        <strain evidence="6 7">JPCC DA0580</strain>
    </source>
</reference>
<keyword evidence="2" id="KW-0539">Nucleus</keyword>
<evidence type="ECO:0000256" key="1">
    <source>
        <dbReference type="ARBA" id="ARBA00023125"/>
    </source>
</evidence>
<dbReference type="PROSITE" id="PS51782">
    <property type="entry name" value="LYSM"/>
    <property type="match status" value="1"/>
</dbReference>
<feature type="region of interest" description="Disordered" evidence="3">
    <location>
        <begin position="761"/>
        <end position="806"/>
    </location>
</feature>
<feature type="compositionally biased region" description="Low complexity" evidence="3">
    <location>
        <begin position="839"/>
        <end position="857"/>
    </location>
</feature>
<dbReference type="InParanoid" id="A0A1Z5J7X3"/>
<feature type="compositionally biased region" description="Basic residues" evidence="3">
    <location>
        <begin position="490"/>
        <end position="502"/>
    </location>
</feature>
<feature type="compositionally biased region" description="Basic residues" evidence="3">
    <location>
        <begin position="773"/>
        <end position="783"/>
    </location>
</feature>
<dbReference type="SUPFAM" id="SSF47095">
    <property type="entry name" value="HMG-box"/>
    <property type="match status" value="1"/>
</dbReference>
<dbReference type="AlphaFoldDB" id="A0A1Z5J7X3"/>
<dbReference type="SMART" id="SM00398">
    <property type="entry name" value="HMG"/>
    <property type="match status" value="1"/>
</dbReference>
<accession>A0A1Z5J7X3</accession>
<dbReference type="Pfam" id="PF01476">
    <property type="entry name" value="LysM"/>
    <property type="match status" value="1"/>
</dbReference>
<evidence type="ECO:0000256" key="2">
    <source>
        <dbReference type="PROSITE-ProRule" id="PRU00267"/>
    </source>
</evidence>
<dbReference type="Gene3D" id="3.40.630.30">
    <property type="match status" value="1"/>
</dbReference>
<name>A0A1Z5J7X3_FISSO</name>
<feature type="compositionally biased region" description="Polar residues" evidence="3">
    <location>
        <begin position="1"/>
        <end position="10"/>
    </location>
</feature>